<evidence type="ECO:0000259" key="1">
    <source>
        <dbReference type="Pfam" id="PF14417"/>
    </source>
</evidence>
<gene>
    <name evidence="2" type="ORF">BJY14_008308</name>
</gene>
<dbReference type="InterPro" id="IPR025847">
    <property type="entry name" value="MEDS_domain"/>
</dbReference>
<evidence type="ECO:0000313" key="3">
    <source>
        <dbReference type="Proteomes" id="UP000529783"/>
    </source>
</evidence>
<protein>
    <recommendedName>
        <fullName evidence="1">MEDS domain-containing protein</fullName>
    </recommendedName>
</protein>
<organism evidence="2 3">
    <name type="scientific">Actinomadura luteofluorescens</name>
    <dbReference type="NCBI Taxonomy" id="46163"/>
    <lineage>
        <taxon>Bacteria</taxon>
        <taxon>Bacillati</taxon>
        <taxon>Actinomycetota</taxon>
        <taxon>Actinomycetes</taxon>
        <taxon>Streptosporangiales</taxon>
        <taxon>Thermomonosporaceae</taxon>
        <taxon>Actinomadura</taxon>
    </lineage>
</organism>
<dbReference type="Proteomes" id="UP000529783">
    <property type="component" value="Unassembled WGS sequence"/>
</dbReference>
<dbReference type="CDD" id="cd16936">
    <property type="entry name" value="HATPase_RsbW-like"/>
    <property type="match status" value="1"/>
</dbReference>
<dbReference type="AlphaFoldDB" id="A0A7Y9ESH7"/>
<dbReference type="Gene3D" id="3.30.565.10">
    <property type="entry name" value="Histidine kinase-like ATPase, C-terminal domain"/>
    <property type="match status" value="1"/>
</dbReference>
<evidence type="ECO:0000313" key="2">
    <source>
        <dbReference type="EMBL" id="NYD52325.1"/>
    </source>
</evidence>
<reference evidence="2 3" key="1">
    <citation type="submission" date="2020-07" db="EMBL/GenBank/DDBJ databases">
        <title>Sequencing the genomes of 1000 actinobacteria strains.</title>
        <authorList>
            <person name="Klenk H.-P."/>
        </authorList>
    </citation>
    <scope>NUCLEOTIDE SEQUENCE [LARGE SCALE GENOMIC DNA]</scope>
    <source>
        <strain evidence="2 3">DSM 40398</strain>
    </source>
</reference>
<name>A0A7Y9ESH7_9ACTN</name>
<dbReference type="RefSeq" id="WP_179848544.1">
    <property type="nucleotide sequence ID" value="NZ_JACCBA010000001.1"/>
</dbReference>
<comment type="caution">
    <text evidence="2">The sequence shown here is derived from an EMBL/GenBank/DDBJ whole genome shotgun (WGS) entry which is preliminary data.</text>
</comment>
<dbReference type="EMBL" id="JACCBA010000001">
    <property type="protein sequence ID" value="NYD52325.1"/>
    <property type="molecule type" value="Genomic_DNA"/>
</dbReference>
<dbReference type="InterPro" id="IPR036890">
    <property type="entry name" value="HATPase_C_sf"/>
</dbReference>
<sequence>MNGSTFVHQGCVYSSDDDFLRMAVPFIDEGLRREEPVLVTTTPVNLSLVQTALGRHARNVDYAESAFFGRRPPQRVAAFTGYRHRHPGAARVRIIAEPVWAGRSARQVEAWECMDSALNAVLAGTGIHMVCPYDARTLEPEIVGNALRTHPHMVDGTEVAASPGYTEPVAFVRGRAAPLAARPDDAVTVAFTGDLGRMRHTVVLETVLLGLAGERLMIFAAAVGELLTGVPGAGGRRPSVALWGRPGEVVCDVDLPATASLDPFIGLHPPLLDPRPGDGIWLARQICDHLDVRSGPGGTTIRLHTPTLRDTEAGAGA</sequence>
<dbReference type="NCBIfam" id="NF041045">
    <property type="entry name" value="RsbA_anti_sig"/>
    <property type="match status" value="1"/>
</dbReference>
<dbReference type="InterPro" id="IPR047718">
    <property type="entry name" value="RsbA-like_anti_sig"/>
</dbReference>
<keyword evidence="3" id="KW-1185">Reference proteome</keyword>
<proteinExistence type="predicted"/>
<accession>A0A7Y9ESH7</accession>
<dbReference type="Pfam" id="PF14417">
    <property type="entry name" value="MEDS"/>
    <property type="match status" value="1"/>
</dbReference>
<feature type="domain" description="MEDS" evidence="1">
    <location>
        <begin position="8"/>
        <end position="151"/>
    </location>
</feature>